<evidence type="ECO:0000313" key="2">
    <source>
        <dbReference type="EMBL" id="OUO56941.1"/>
    </source>
</evidence>
<dbReference type="SUPFAM" id="SSF54523">
    <property type="entry name" value="Pili subunits"/>
    <property type="match status" value="1"/>
</dbReference>
<gene>
    <name evidence="2" type="ORF">B5F75_03600</name>
</gene>
<accession>A0A1Y4DNG4</accession>
<comment type="caution">
    <text evidence="2">The sequence shown here is derived from an EMBL/GenBank/DDBJ whole genome shotgun (WGS) entry which is preliminary data.</text>
</comment>
<dbReference type="EMBL" id="NFJD01000002">
    <property type="protein sequence ID" value="OUO56941.1"/>
    <property type="molecule type" value="Genomic_DNA"/>
</dbReference>
<dbReference type="Proteomes" id="UP000196368">
    <property type="component" value="Unassembled WGS sequence"/>
</dbReference>
<dbReference type="Pfam" id="PF07963">
    <property type="entry name" value="N_methyl"/>
    <property type="match status" value="1"/>
</dbReference>
<dbReference type="RefSeq" id="WP_087288024.1">
    <property type="nucleotide sequence ID" value="NZ_NFJD01000002.1"/>
</dbReference>
<evidence type="ECO:0000256" key="1">
    <source>
        <dbReference type="SAM" id="Phobius"/>
    </source>
</evidence>
<organism evidence="2 3">
    <name type="scientific">Candidatus Avelusimicrobium gallicola</name>
    <dbReference type="NCBI Taxonomy" id="2562704"/>
    <lineage>
        <taxon>Bacteria</taxon>
        <taxon>Pseudomonadati</taxon>
        <taxon>Elusimicrobiota</taxon>
        <taxon>Elusimicrobia</taxon>
        <taxon>Elusimicrobiales</taxon>
        <taxon>Elusimicrobiaceae</taxon>
        <taxon>Candidatus Avelusimicrobium</taxon>
    </lineage>
</organism>
<name>A0A1Y4DNG4_9BACT</name>
<protein>
    <submittedName>
        <fullName evidence="2">Uncharacterized protein</fullName>
    </submittedName>
</protein>
<dbReference type="NCBIfam" id="TIGR02532">
    <property type="entry name" value="IV_pilin_GFxxxE"/>
    <property type="match status" value="1"/>
</dbReference>
<dbReference type="InterPro" id="IPR045584">
    <property type="entry name" value="Pilin-like"/>
</dbReference>
<feature type="transmembrane region" description="Helical" evidence="1">
    <location>
        <begin position="12"/>
        <end position="30"/>
    </location>
</feature>
<keyword evidence="1" id="KW-0472">Membrane</keyword>
<keyword evidence="3" id="KW-1185">Reference proteome</keyword>
<reference evidence="3" key="1">
    <citation type="submission" date="2017-04" db="EMBL/GenBank/DDBJ databases">
        <title>Function of individual gut microbiota members based on whole genome sequencing of pure cultures obtained from chicken caecum.</title>
        <authorList>
            <person name="Medvecky M."/>
            <person name="Cejkova D."/>
            <person name="Polansky O."/>
            <person name="Karasova D."/>
            <person name="Kubasova T."/>
            <person name="Cizek A."/>
            <person name="Rychlik I."/>
        </authorList>
    </citation>
    <scope>NUCLEOTIDE SEQUENCE [LARGE SCALE GENOMIC DNA]</scope>
    <source>
        <strain evidence="3">An273</strain>
    </source>
</reference>
<keyword evidence="1" id="KW-0812">Transmembrane</keyword>
<proteinExistence type="predicted"/>
<keyword evidence="1" id="KW-1133">Transmembrane helix</keyword>
<evidence type="ECO:0000313" key="3">
    <source>
        <dbReference type="Proteomes" id="UP000196368"/>
    </source>
</evidence>
<sequence length="470" mass="50386">MKTQRKKKAFTLTELLVVVIVIGVLSAVVLPKFSKVIETRKTTEAEELMAAVRTEQEKRCALDKDYIADLSQLSDIIPSTNTKNFVYSTNESGTGIEAQSKGKYGYTLKMPSYKDGRLCCENEEECLKLNKDYPLCSDLIARADYQSGAECAGDNRPTVVQCVGPSTQTCGCLGKGTQSRVCNTTTGQWGAWGACSAPLFCSCPEDGKPASTQTCNGCGTQTRTVACNTANGEWQPSAWGTCSKTVEECTETEDDCCADGLSSSEFTACILEQYGADSTEYICASGKNLGYIKEIGSIAGASACASKLVGFGSSFLRAANNTCSPTDTYCQQLRSENISWISSGFKKYACTGEKPNISSAPTVDPEPEPGPARFACCRVELAPIITFNNHSGWAYSDCLNAAGNEMAQCPAQVVPGVKMNGSHGGLSCTYKYSCPHEGYQVGSHPYPGFVQTLRCVSYGETCTADEVVWL</sequence>
<dbReference type="PROSITE" id="PS50092">
    <property type="entry name" value="TSP1"/>
    <property type="match status" value="1"/>
</dbReference>
<dbReference type="Gene3D" id="3.30.700.10">
    <property type="entry name" value="Glycoprotein, Type 4 Pilin"/>
    <property type="match status" value="1"/>
</dbReference>
<dbReference type="InterPro" id="IPR012902">
    <property type="entry name" value="N_methyl_site"/>
</dbReference>
<dbReference type="InterPro" id="IPR000884">
    <property type="entry name" value="TSP1_rpt"/>
</dbReference>
<dbReference type="OrthoDB" id="3457715at2"/>
<dbReference type="AlphaFoldDB" id="A0A1Y4DNG4"/>